<dbReference type="GO" id="GO:0004497">
    <property type="term" value="F:monooxygenase activity"/>
    <property type="evidence" value="ECO:0007669"/>
    <property type="project" value="InterPro"/>
</dbReference>
<accession>A0A822YF52</accession>
<organism evidence="1 2">
    <name type="scientific">Nelumbo nucifera</name>
    <name type="common">Sacred lotus</name>
    <dbReference type="NCBI Taxonomy" id="4432"/>
    <lineage>
        <taxon>Eukaryota</taxon>
        <taxon>Viridiplantae</taxon>
        <taxon>Streptophyta</taxon>
        <taxon>Embryophyta</taxon>
        <taxon>Tracheophyta</taxon>
        <taxon>Spermatophyta</taxon>
        <taxon>Magnoliopsida</taxon>
        <taxon>Proteales</taxon>
        <taxon>Nelumbonaceae</taxon>
        <taxon>Nelumbo</taxon>
    </lineage>
</organism>
<dbReference type="EMBL" id="DUZY01000002">
    <property type="protein sequence ID" value="DAD28158.1"/>
    <property type="molecule type" value="Genomic_DNA"/>
</dbReference>
<dbReference type="GO" id="GO:0020037">
    <property type="term" value="F:heme binding"/>
    <property type="evidence" value="ECO:0007669"/>
    <property type="project" value="InterPro"/>
</dbReference>
<comment type="caution">
    <text evidence="1">The sequence shown here is derived from an EMBL/GenBank/DDBJ whole genome shotgun (WGS) entry which is preliminary data.</text>
</comment>
<keyword evidence="2" id="KW-1185">Reference proteome</keyword>
<evidence type="ECO:0000313" key="1">
    <source>
        <dbReference type="EMBL" id="DAD28158.1"/>
    </source>
</evidence>
<gene>
    <name evidence="1" type="ORF">HUJ06_029626</name>
</gene>
<dbReference type="Proteomes" id="UP000607653">
    <property type="component" value="Unassembled WGS sequence"/>
</dbReference>
<dbReference type="GO" id="GO:0005506">
    <property type="term" value="F:iron ion binding"/>
    <property type="evidence" value="ECO:0007669"/>
    <property type="project" value="InterPro"/>
</dbReference>
<dbReference type="SUPFAM" id="SSF48264">
    <property type="entry name" value="Cytochrome P450"/>
    <property type="match status" value="1"/>
</dbReference>
<dbReference type="AlphaFoldDB" id="A0A822YF52"/>
<dbReference type="GO" id="GO:0016705">
    <property type="term" value="F:oxidoreductase activity, acting on paired donors, with incorporation or reduction of molecular oxygen"/>
    <property type="evidence" value="ECO:0007669"/>
    <property type="project" value="InterPro"/>
</dbReference>
<dbReference type="InterPro" id="IPR036396">
    <property type="entry name" value="Cyt_P450_sf"/>
</dbReference>
<sequence length="66" mass="7374">MSLSARMRICPGLGLALLHLENIVANLMRDIERTVVDGDEADLFKKLELTVVTNNSLRPHTSPKMK</sequence>
<evidence type="ECO:0000313" key="2">
    <source>
        <dbReference type="Proteomes" id="UP000607653"/>
    </source>
</evidence>
<protein>
    <submittedName>
        <fullName evidence="1">Uncharacterized protein</fullName>
    </submittedName>
</protein>
<reference evidence="1 2" key="1">
    <citation type="journal article" date="2020" name="Mol. Biol. Evol.">
        <title>Distinct Expression and Methylation Patterns for Genes with Different Fates following a Single Whole-Genome Duplication in Flowering Plants.</title>
        <authorList>
            <person name="Shi T."/>
            <person name="Rahmani R.S."/>
            <person name="Gugger P.F."/>
            <person name="Wang M."/>
            <person name="Li H."/>
            <person name="Zhang Y."/>
            <person name="Li Z."/>
            <person name="Wang Q."/>
            <person name="Van de Peer Y."/>
            <person name="Marchal K."/>
            <person name="Chen J."/>
        </authorList>
    </citation>
    <scope>NUCLEOTIDE SEQUENCE [LARGE SCALE GENOMIC DNA]</scope>
    <source>
        <tissue evidence="1">Leaf</tissue>
    </source>
</reference>
<name>A0A822YF52_NELNU</name>
<proteinExistence type="predicted"/>